<evidence type="ECO:0000313" key="2">
    <source>
        <dbReference type="Proteomes" id="UP000285232"/>
    </source>
</evidence>
<proteinExistence type="predicted"/>
<keyword evidence="2" id="KW-1185">Reference proteome</keyword>
<dbReference type="RefSeq" id="WP_120048139.1">
    <property type="nucleotide sequence ID" value="NZ_RAHX01000001.1"/>
</dbReference>
<dbReference type="InterPro" id="IPR054333">
    <property type="entry name" value="REase-ARP-assoc"/>
</dbReference>
<gene>
    <name evidence="1" type="ORF">D6201_06935</name>
</gene>
<accession>A0A419RTL8</accession>
<comment type="caution">
    <text evidence="1">The sequence shown here is derived from an EMBL/GenBank/DDBJ whole genome shotgun (WGS) entry which is preliminary data.</text>
</comment>
<dbReference type="AlphaFoldDB" id="A0A419RTL8"/>
<protein>
    <submittedName>
        <fullName evidence="1">Uncharacterized protein</fullName>
    </submittedName>
</protein>
<dbReference type="Proteomes" id="UP000285232">
    <property type="component" value="Unassembled WGS sequence"/>
</dbReference>
<dbReference type="EMBL" id="RAHX01000001">
    <property type="protein sequence ID" value="RJY09132.1"/>
    <property type="molecule type" value="Genomic_DNA"/>
</dbReference>
<organism evidence="1 2">
    <name type="scientific">Aurantiacibacter aquimixticola</name>
    <dbReference type="NCBI Taxonomy" id="1958945"/>
    <lineage>
        <taxon>Bacteria</taxon>
        <taxon>Pseudomonadati</taxon>
        <taxon>Pseudomonadota</taxon>
        <taxon>Alphaproteobacteria</taxon>
        <taxon>Sphingomonadales</taxon>
        <taxon>Erythrobacteraceae</taxon>
        <taxon>Aurantiacibacter</taxon>
    </lineage>
</organism>
<dbReference type="OrthoDB" id="9017325at2"/>
<sequence>MSEGNPLFLPGVPEDRVRAILERAAGNEIASGKFANPQSSAALAANGFGWFLERPSELPAFPPLADLSGRPVKVGIECEMRFPWSGGRHPWLDAAVWTETHLIGVESKRYEPFRGAKPAELSEAYDRDVWGDGMSRWRAMRDLLRAEPRRYRHLDAAQLVKHALGIATQASREGLEPVLLYLFAEPGGGMEISDGDFLQHRREIEDLQVRVAGDRVGFATCSWRGWLSAISGAAADHARAMQVAFAP</sequence>
<reference evidence="1 2" key="1">
    <citation type="journal article" date="2017" name="Int. J. Syst. Evol. Microbiol.">
        <title>Erythrobacter aquimixticola sp. nov., isolated from the junction between the ocean and a freshwater spring.</title>
        <authorList>
            <person name="Park S."/>
            <person name="Jung Y.T."/>
            <person name="Choi S.J."/>
            <person name="Yoon J.H."/>
        </authorList>
    </citation>
    <scope>NUCLEOTIDE SEQUENCE [LARGE SCALE GENOMIC DNA]</scope>
    <source>
        <strain evidence="1 2">JSSK-14</strain>
    </source>
</reference>
<name>A0A419RTL8_9SPHN</name>
<dbReference type="Pfam" id="PF22558">
    <property type="entry name" value="REase-ARP"/>
    <property type="match status" value="1"/>
</dbReference>
<evidence type="ECO:0000313" key="1">
    <source>
        <dbReference type="EMBL" id="RJY09132.1"/>
    </source>
</evidence>